<feature type="region of interest" description="Disordered" evidence="1">
    <location>
        <begin position="1"/>
        <end position="90"/>
    </location>
</feature>
<protein>
    <submittedName>
        <fullName evidence="2">Uncharacterized protein</fullName>
    </submittedName>
</protein>
<dbReference type="InterPro" id="IPR053342">
    <property type="entry name" value="Exosome_cofactor/PTGS_suppr"/>
</dbReference>
<reference evidence="2 3" key="1">
    <citation type="submission" date="2024-11" db="EMBL/GenBank/DDBJ databases">
        <title>A near-complete genome assembly of Cinchona calisaya.</title>
        <authorList>
            <person name="Lian D.C."/>
            <person name="Zhao X.W."/>
            <person name="Wei L."/>
        </authorList>
    </citation>
    <scope>NUCLEOTIDE SEQUENCE [LARGE SCALE GENOMIC DNA]</scope>
    <source>
        <tissue evidence="2">Nenye</tissue>
    </source>
</reference>
<evidence type="ECO:0000313" key="2">
    <source>
        <dbReference type="EMBL" id="KAL3509292.1"/>
    </source>
</evidence>
<comment type="caution">
    <text evidence="2">The sequence shown here is derived from an EMBL/GenBank/DDBJ whole genome shotgun (WGS) entry which is preliminary data.</text>
</comment>
<dbReference type="AlphaFoldDB" id="A0ABD2YPJ0"/>
<gene>
    <name evidence="2" type="ORF">ACH5RR_028693</name>
</gene>
<organism evidence="2 3">
    <name type="scientific">Cinchona calisaya</name>
    <dbReference type="NCBI Taxonomy" id="153742"/>
    <lineage>
        <taxon>Eukaryota</taxon>
        <taxon>Viridiplantae</taxon>
        <taxon>Streptophyta</taxon>
        <taxon>Embryophyta</taxon>
        <taxon>Tracheophyta</taxon>
        <taxon>Spermatophyta</taxon>
        <taxon>Magnoliopsida</taxon>
        <taxon>eudicotyledons</taxon>
        <taxon>Gunneridae</taxon>
        <taxon>Pentapetalae</taxon>
        <taxon>asterids</taxon>
        <taxon>lamiids</taxon>
        <taxon>Gentianales</taxon>
        <taxon>Rubiaceae</taxon>
        <taxon>Cinchonoideae</taxon>
        <taxon>Cinchoneae</taxon>
        <taxon>Cinchona</taxon>
    </lineage>
</organism>
<feature type="compositionally biased region" description="Basic and acidic residues" evidence="1">
    <location>
        <begin position="205"/>
        <end position="220"/>
    </location>
</feature>
<dbReference type="PANTHER" id="PTHR37260:SF2">
    <property type="entry name" value="PROTEIN ECERIFERUM 16"/>
    <property type="match status" value="1"/>
</dbReference>
<feature type="compositionally biased region" description="Basic residues" evidence="1">
    <location>
        <begin position="7"/>
        <end position="23"/>
    </location>
</feature>
<feature type="region of interest" description="Disordered" evidence="1">
    <location>
        <begin position="387"/>
        <end position="415"/>
    </location>
</feature>
<dbReference type="PANTHER" id="PTHR37260">
    <property type="entry name" value="PHOSPHORELAY PROTEIN"/>
    <property type="match status" value="1"/>
</dbReference>
<sequence>MDAKALAKSKRAHSLHHSKKHHPNPTSKATTGLVTASGGGKKPTNKQDRDKPHQAQVPKVLPSNWDRYEEEFDSGSEDLSQVSTSHASDVVRPKSKGADYAYLISEAKAQSQAYSSSESFSLIDDTLDGFNEGLGSLLSIKGQRMLSWISDDNFPLDDQGTSSHEASFLSLNLHSLAEQLSKATLAERLFIEPDLLPPECTDLQSRNEKSPDEAQSRDNNEATENVIDGLASSSTSEEKKNIHLSHEYMSSNSSWSIHTSSPTSITHPVDDLWQVNEASGSTSGKSTSDVSADSVAKKPSRFEAAAAEAELDILLGSFNETKFFDSTSMTQQSSRTSNEAQASSIQSLLVPIQNVREGSDVTFFGRMDTSLDDTLDDLLKETSSAINTKGASPVHKVNAASHGAPSATQPPSKSKILDDFDSWLDTI</sequence>
<feature type="compositionally biased region" description="Polar residues" evidence="1">
    <location>
        <begin position="24"/>
        <end position="34"/>
    </location>
</feature>
<dbReference type="Proteomes" id="UP001630127">
    <property type="component" value="Unassembled WGS sequence"/>
</dbReference>
<feature type="region of interest" description="Disordered" evidence="1">
    <location>
        <begin position="277"/>
        <end position="296"/>
    </location>
</feature>
<proteinExistence type="predicted"/>
<feature type="region of interest" description="Disordered" evidence="1">
    <location>
        <begin position="197"/>
        <end position="224"/>
    </location>
</feature>
<accession>A0ABD2YPJ0</accession>
<keyword evidence="3" id="KW-1185">Reference proteome</keyword>
<dbReference type="EMBL" id="JBJUIK010000012">
    <property type="protein sequence ID" value="KAL3509292.1"/>
    <property type="molecule type" value="Genomic_DNA"/>
</dbReference>
<evidence type="ECO:0000313" key="3">
    <source>
        <dbReference type="Proteomes" id="UP001630127"/>
    </source>
</evidence>
<name>A0ABD2YPJ0_9GENT</name>
<evidence type="ECO:0000256" key="1">
    <source>
        <dbReference type="SAM" id="MobiDB-lite"/>
    </source>
</evidence>
<feature type="compositionally biased region" description="Polar residues" evidence="1">
    <location>
        <begin position="277"/>
        <end position="291"/>
    </location>
</feature>
<feature type="compositionally biased region" description="Polar residues" evidence="1">
    <location>
        <begin position="77"/>
        <end position="87"/>
    </location>
</feature>